<proteinExistence type="predicted"/>
<reference evidence="3" key="1">
    <citation type="journal article" date="2019" name="Int. J. Syst. Evol. Microbiol.">
        <title>The Global Catalogue of Microorganisms (GCM) 10K type strain sequencing project: providing services to taxonomists for standard genome sequencing and annotation.</title>
        <authorList>
            <consortium name="The Broad Institute Genomics Platform"/>
            <consortium name="The Broad Institute Genome Sequencing Center for Infectious Disease"/>
            <person name="Wu L."/>
            <person name="Ma J."/>
        </authorList>
    </citation>
    <scope>NUCLEOTIDE SEQUENCE [LARGE SCALE GENOMIC DNA]</scope>
    <source>
        <strain evidence="3">JCM 30331</strain>
    </source>
</reference>
<dbReference type="Pfam" id="PF22790">
    <property type="entry name" value="YkoP"/>
    <property type="match status" value="1"/>
</dbReference>
<sequence>MKRRVSFLMSGVLLLYVGLPYLLVQLAGAGLIREGRRERRELALTFDDGPDPLTTPAVLDALHDAQAQATFFVMADRAEAYPELTRRMLDEGHEVAAHAARHVHAWLRAPWDAFLDPGRAARRIAAITGQPVRFHRPPHGAYTLATVLGQRAAGLTGAHWSVEARDWDPARTPAGVTDRVLAQVTPGAVVVLHDAGPGVQTTVMALPVLLKQLRARGYRCVPLRELDGAVPLDAVGLRRRLFITLDAAFDRLHRVQPTEGRADNLFRTGRVGFPLQGIRHADGTLIEQGTPAAEFHVNNPLLVDLGLRRSVRLAREDFRAVARDLQTRPDLQGTEVVFCLSALSSLLAALGFETVELPPADTRRLQRWANMLRRGYGSVPGAPQPKLSILSRKAFLARYGD</sequence>
<dbReference type="InterPro" id="IPR050248">
    <property type="entry name" value="Polysacc_deacetylase_ArnD"/>
</dbReference>
<dbReference type="PROSITE" id="PS51677">
    <property type="entry name" value="NODB"/>
    <property type="match status" value="1"/>
</dbReference>
<name>A0ABQ2F2E0_9DEIO</name>
<organism evidence="2 3">
    <name type="scientific">Deinococcus malanensis</name>
    <dbReference type="NCBI Taxonomy" id="1706855"/>
    <lineage>
        <taxon>Bacteria</taxon>
        <taxon>Thermotogati</taxon>
        <taxon>Deinococcota</taxon>
        <taxon>Deinococci</taxon>
        <taxon>Deinococcales</taxon>
        <taxon>Deinococcaceae</taxon>
        <taxon>Deinococcus</taxon>
    </lineage>
</organism>
<dbReference type="PANTHER" id="PTHR10587:SF137">
    <property type="entry name" value="4-DEOXY-4-FORMAMIDO-L-ARABINOSE-PHOSPHOUNDECAPRENOL DEFORMYLASE ARND-RELATED"/>
    <property type="match status" value="1"/>
</dbReference>
<dbReference type="EMBL" id="BMPP01000012">
    <property type="protein sequence ID" value="GGK32949.1"/>
    <property type="molecule type" value="Genomic_DNA"/>
</dbReference>
<protein>
    <submittedName>
        <fullName evidence="2">Polysaccharide deacetylase familiy protein</fullName>
    </submittedName>
</protein>
<accession>A0ABQ2F2E0</accession>
<keyword evidence="3" id="KW-1185">Reference proteome</keyword>
<dbReference type="Proteomes" id="UP000647587">
    <property type="component" value="Unassembled WGS sequence"/>
</dbReference>
<evidence type="ECO:0000259" key="1">
    <source>
        <dbReference type="PROSITE" id="PS51677"/>
    </source>
</evidence>
<evidence type="ECO:0000313" key="3">
    <source>
        <dbReference type="Proteomes" id="UP000647587"/>
    </source>
</evidence>
<dbReference type="PANTHER" id="PTHR10587">
    <property type="entry name" value="GLYCOSYL TRANSFERASE-RELATED"/>
    <property type="match status" value="1"/>
</dbReference>
<evidence type="ECO:0000313" key="2">
    <source>
        <dbReference type="EMBL" id="GGK32949.1"/>
    </source>
</evidence>
<gene>
    <name evidence="2" type="ORF">GCM10008955_28690</name>
</gene>
<feature type="domain" description="NodB homology" evidence="1">
    <location>
        <begin position="40"/>
        <end position="221"/>
    </location>
</feature>
<dbReference type="InterPro" id="IPR011330">
    <property type="entry name" value="Glyco_hydro/deAcase_b/a-brl"/>
</dbReference>
<dbReference type="Gene3D" id="3.20.20.370">
    <property type="entry name" value="Glycoside hydrolase/deacetylase"/>
    <property type="match status" value="1"/>
</dbReference>
<dbReference type="InterPro" id="IPR002509">
    <property type="entry name" value="NODB_dom"/>
</dbReference>
<dbReference type="Pfam" id="PF01522">
    <property type="entry name" value="Polysacc_deac_1"/>
    <property type="match status" value="1"/>
</dbReference>
<comment type="caution">
    <text evidence="2">The sequence shown here is derived from an EMBL/GenBank/DDBJ whole genome shotgun (WGS) entry which is preliminary data.</text>
</comment>
<dbReference type="CDD" id="cd10959">
    <property type="entry name" value="CE4_NodB_like_3"/>
    <property type="match status" value="1"/>
</dbReference>
<dbReference type="SUPFAM" id="SSF88713">
    <property type="entry name" value="Glycoside hydrolase/deacetylase"/>
    <property type="match status" value="1"/>
</dbReference>
<dbReference type="InterPro" id="IPR054467">
    <property type="entry name" value="YkoP-like_dom"/>
</dbReference>